<evidence type="ECO:0000256" key="1">
    <source>
        <dbReference type="SAM" id="MobiDB-lite"/>
    </source>
</evidence>
<keyword evidence="2" id="KW-1133">Transmembrane helix</keyword>
<feature type="region of interest" description="Disordered" evidence="1">
    <location>
        <begin position="72"/>
        <end position="136"/>
    </location>
</feature>
<keyword evidence="2" id="KW-0812">Transmembrane</keyword>
<dbReference type="OrthoDB" id="10517912at2759"/>
<dbReference type="AlphaFoldDB" id="A0A9P6NLX6"/>
<organism evidence="3 4">
    <name type="scientific">Cronartium quercuum f. sp. fusiforme G11</name>
    <dbReference type="NCBI Taxonomy" id="708437"/>
    <lineage>
        <taxon>Eukaryota</taxon>
        <taxon>Fungi</taxon>
        <taxon>Dikarya</taxon>
        <taxon>Basidiomycota</taxon>
        <taxon>Pucciniomycotina</taxon>
        <taxon>Pucciniomycetes</taxon>
        <taxon>Pucciniales</taxon>
        <taxon>Coleosporiaceae</taxon>
        <taxon>Cronartium</taxon>
    </lineage>
</organism>
<evidence type="ECO:0000313" key="3">
    <source>
        <dbReference type="EMBL" id="KAG0149516.1"/>
    </source>
</evidence>
<evidence type="ECO:0000313" key="4">
    <source>
        <dbReference type="Proteomes" id="UP000886653"/>
    </source>
</evidence>
<reference evidence="3" key="1">
    <citation type="submission" date="2013-11" db="EMBL/GenBank/DDBJ databases">
        <title>Genome sequence of the fusiform rust pathogen reveals effectors for host alternation and coevolution with pine.</title>
        <authorList>
            <consortium name="DOE Joint Genome Institute"/>
            <person name="Smith K."/>
            <person name="Pendleton A."/>
            <person name="Kubisiak T."/>
            <person name="Anderson C."/>
            <person name="Salamov A."/>
            <person name="Aerts A."/>
            <person name="Riley R."/>
            <person name="Clum A."/>
            <person name="Lindquist E."/>
            <person name="Ence D."/>
            <person name="Campbell M."/>
            <person name="Kronenberg Z."/>
            <person name="Feau N."/>
            <person name="Dhillon B."/>
            <person name="Hamelin R."/>
            <person name="Burleigh J."/>
            <person name="Smith J."/>
            <person name="Yandell M."/>
            <person name="Nelson C."/>
            <person name="Grigoriev I."/>
            <person name="Davis J."/>
        </authorList>
    </citation>
    <scope>NUCLEOTIDE SEQUENCE</scope>
    <source>
        <strain evidence="3">G11</strain>
    </source>
</reference>
<comment type="caution">
    <text evidence="3">The sequence shown here is derived from an EMBL/GenBank/DDBJ whole genome shotgun (WGS) entry which is preliminary data.</text>
</comment>
<keyword evidence="4" id="KW-1185">Reference proteome</keyword>
<dbReference type="Proteomes" id="UP000886653">
    <property type="component" value="Unassembled WGS sequence"/>
</dbReference>
<evidence type="ECO:0000256" key="2">
    <source>
        <dbReference type="SAM" id="Phobius"/>
    </source>
</evidence>
<protein>
    <submittedName>
        <fullName evidence="3">Uncharacterized protein</fullName>
    </submittedName>
</protein>
<feature type="transmembrane region" description="Helical" evidence="2">
    <location>
        <begin position="192"/>
        <end position="213"/>
    </location>
</feature>
<dbReference type="EMBL" id="MU167227">
    <property type="protein sequence ID" value="KAG0149516.1"/>
    <property type="molecule type" value="Genomic_DNA"/>
</dbReference>
<keyword evidence="2" id="KW-0472">Membrane</keyword>
<name>A0A9P6NLX6_9BASI</name>
<sequence>MPLERPATPFPEIEYDRGNHYFQTNQSSTAQIRNYLDNSGVLVLEGVRPQYHHQLRIPGLTRRIAHPLTHHYEPHAPVGHLSSPNGKDSKRLSLILNGDPIEALGPSRHSSASASTLASTPTSTASSPSSASSTSSPIGVGMFKHEQIKHLNSLEKDDGHQGHHLWNGGPGAVFASRRSGLVMARSEITSCLPVVVVFVAAAFALTYFVVLGYSKAAALILFVLSPNELENPASLTCDVGSTLYPPWTHFYAMSQFRKP</sequence>
<gene>
    <name evidence="3" type="ORF">CROQUDRAFT_131264</name>
</gene>
<proteinExistence type="predicted"/>
<accession>A0A9P6NLX6</accession>
<feature type="compositionally biased region" description="Low complexity" evidence="1">
    <location>
        <begin position="110"/>
        <end position="136"/>
    </location>
</feature>